<gene>
    <name evidence="3" type="ORF">ACH429_02700</name>
</gene>
<evidence type="ECO:0000313" key="3">
    <source>
        <dbReference type="EMBL" id="MFI1963046.1"/>
    </source>
</evidence>
<dbReference type="Gene3D" id="3.40.190.10">
    <property type="entry name" value="Periplasmic binding protein-like II"/>
    <property type="match status" value="1"/>
</dbReference>
<dbReference type="InterPro" id="IPR007210">
    <property type="entry name" value="ABC_Gly_betaine_transp_sub-bd"/>
</dbReference>
<evidence type="ECO:0000259" key="2">
    <source>
        <dbReference type="Pfam" id="PF04069"/>
    </source>
</evidence>
<name>A0ABW7UMG7_9ACTN</name>
<evidence type="ECO:0000313" key="4">
    <source>
        <dbReference type="Proteomes" id="UP001611548"/>
    </source>
</evidence>
<sequence length="331" mass="35915">MRNRNRNTTRPRRVAAASAAAGALLLSGCGLQSGNVVVQDFEPGSIGQGRPLEGVRLGVTSKEFSEQLILGQILALSLTAAGAEVSDLTNIQGSMGSREAVKSGTAAVGYEYTGTGWINFLGHTEPIADPQKQWKAVRDEDLRNGLTWLPQSTLNNTYAMALNQANARKYGLRTLSDVAELAKRNPAAVTLCVENEFAVRGDGLRGMLAAYGIELPAANIKKMQTGLIYTEAAQGRTCTLGEVYTTDGRIGSMNLAVLKDDKRFFPNYNVAPVVNSRSLKRHPQLEPILNKITAELDTRTAQRLNAKVDVEGQEPRDVAKEWLLEKGFIKE</sequence>
<dbReference type="CDD" id="cd13611">
    <property type="entry name" value="PBP2_YehZ"/>
    <property type="match status" value="1"/>
</dbReference>
<proteinExistence type="predicted"/>
<dbReference type="PROSITE" id="PS51257">
    <property type="entry name" value="PROKAR_LIPOPROTEIN"/>
    <property type="match status" value="1"/>
</dbReference>
<dbReference type="Gene3D" id="3.40.190.120">
    <property type="entry name" value="Osmoprotection protein (prox), domain 2"/>
    <property type="match status" value="1"/>
</dbReference>
<dbReference type="Pfam" id="PF04069">
    <property type="entry name" value="OpuAC"/>
    <property type="match status" value="1"/>
</dbReference>
<keyword evidence="1" id="KW-0732">Signal</keyword>
<comment type="caution">
    <text evidence="3">The sequence shown here is derived from an EMBL/GenBank/DDBJ whole genome shotgun (WGS) entry which is preliminary data.</text>
</comment>
<organism evidence="3 4">
    <name type="scientific">Streptomyces pathocidini</name>
    <dbReference type="NCBI Taxonomy" id="1650571"/>
    <lineage>
        <taxon>Bacteria</taxon>
        <taxon>Bacillati</taxon>
        <taxon>Actinomycetota</taxon>
        <taxon>Actinomycetes</taxon>
        <taxon>Kitasatosporales</taxon>
        <taxon>Streptomycetaceae</taxon>
        <taxon>Streptomyces</taxon>
    </lineage>
</organism>
<reference evidence="3 4" key="1">
    <citation type="submission" date="2024-10" db="EMBL/GenBank/DDBJ databases">
        <title>The Natural Products Discovery Center: Release of the First 8490 Sequenced Strains for Exploring Actinobacteria Biosynthetic Diversity.</title>
        <authorList>
            <person name="Kalkreuter E."/>
            <person name="Kautsar S.A."/>
            <person name="Yang D."/>
            <person name="Bader C.D."/>
            <person name="Teijaro C.N."/>
            <person name="Fluegel L."/>
            <person name="Davis C.M."/>
            <person name="Simpson J.R."/>
            <person name="Lauterbach L."/>
            <person name="Steele A.D."/>
            <person name="Gui C."/>
            <person name="Meng S."/>
            <person name="Li G."/>
            <person name="Viehrig K."/>
            <person name="Ye F."/>
            <person name="Su P."/>
            <person name="Kiefer A.F."/>
            <person name="Nichols A."/>
            <person name="Cepeda A.J."/>
            <person name="Yan W."/>
            <person name="Fan B."/>
            <person name="Jiang Y."/>
            <person name="Adhikari A."/>
            <person name="Zheng C.-J."/>
            <person name="Schuster L."/>
            <person name="Cowan T.M."/>
            <person name="Smanski M.J."/>
            <person name="Chevrette M.G."/>
            <person name="De Carvalho L.P.S."/>
            <person name="Shen B."/>
        </authorList>
    </citation>
    <scope>NUCLEOTIDE SEQUENCE [LARGE SCALE GENOMIC DNA]</scope>
    <source>
        <strain evidence="3 4">NPDC020327</strain>
    </source>
</reference>
<dbReference type="RefSeq" id="WP_055470836.1">
    <property type="nucleotide sequence ID" value="NZ_JBIRWE010000001.1"/>
</dbReference>
<keyword evidence="4" id="KW-1185">Reference proteome</keyword>
<protein>
    <submittedName>
        <fullName evidence="3">Glycine betaine ABC transporter substrate-binding protein</fullName>
    </submittedName>
</protein>
<accession>A0ABW7UMG7</accession>
<evidence type="ECO:0000256" key="1">
    <source>
        <dbReference type="SAM" id="SignalP"/>
    </source>
</evidence>
<feature type="chain" id="PRO_5047306865" evidence="1">
    <location>
        <begin position="33"/>
        <end position="331"/>
    </location>
</feature>
<feature type="domain" description="ABC-type glycine betaine transport system substrate-binding" evidence="2">
    <location>
        <begin position="59"/>
        <end position="323"/>
    </location>
</feature>
<dbReference type="EMBL" id="JBIRWE010000001">
    <property type="protein sequence ID" value="MFI1963046.1"/>
    <property type="molecule type" value="Genomic_DNA"/>
</dbReference>
<feature type="signal peptide" evidence="1">
    <location>
        <begin position="1"/>
        <end position="32"/>
    </location>
</feature>
<dbReference type="SUPFAM" id="SSF53850">
    <property type="entry name" value="Periplasmic binding protein-like II"/>
    <property type="match status" value="1"/>
</dbReference>
<dbReference type="Proteomes" id="UP001611548">
    <property type="component" value="Unassembled WGS sequence"/>
</dbReference>